<dbReference type="AlphaFoldDB" id="A0A9P2LD27"/>
<organism evidence="2">
    <name type="scientific">Acinetobacter baumannii</name>
    <dbReference type="NCBI Taxonomy" id="470"/>
    <lineage>
        <taxon>Bacteria</taxon>
        <taxon>Pseudomonadati</taxon>
        <taxon>Pseudomonadota</taxon>
        <taxon>Gammaproteobacteria</taxon>
        <taxon>Moraxellales</taxon>
        <taxon>Moraxellaceae</taxon>
        <taxon>Acinetobacter</taxon>
        <taxon>Acinetobacter calcoaceticus/baumannii complex</taxon>
    </lineage>
</organism>
<gene>
    <name evidence="2" type="ORF">JHZ39_002608</name>
</gene>
<dbReference type="EMBL" id="AAYLMQ010000033">
    <property type="protein sequence ID" value="EGY2378204.1"/>
    <property type="molecule type" value="Genomic_DNA"/>
</dbReference>
<evidence type="ECO:0008006" key="3">
    <source>
        <dbReference type="Google" id="ProtNLM"/>
    </source>
</evidence>
<comment type="caution">
    <text evidence="2">The sequence shown here is derived from an EMBL/GenBank/DDBJ whole genome shotgun (WGS) entry which is preliminary data.</text>
</comment>
<protein>
    <recommendedName>
        <fullName evidence="3">Portal protein</fullName>
    </recommendedName>
</protein>
<feature type="compositionally biased region" description="Basic and acidic residues" evidence="1">
    <location>
        <begin position="606"/>
        <end position="623"/>
    </location>
</feature>
<feature type="region of interest" description="Disordered" evidence="1">
    <location>
        <begin position="593"/>
        <end position="623"/>
    </location>
</feature>
<dbReference type="Pfam" id="PF16510">
    <property type="entry name" value="P22_portal"/>
    <property type="match status" value="1"/>
</dbReference>
<proteinExistence type="predicted"/>
<dbReference type="InterPro" id="IPR032427">
    <property type="entry name" value="P22_portal"/>
</dbReference>
<sequence length="728" mass="83711">MSEFDKKDLDQDFLKSQEGQFLTWAHGLYQREIDLQSEARTQRSIDAAYYDGEQFTQEEIQEYERRNQKPRVFNEIKPTVDWILGGERRVRTDWAVMPRTEDDSKQSLVKSKLVKYIDDINNARWHRSEAFADMVKTGEGWVRICYEANQDGDFQIKILHEHWRHIVCDSNSRKPDMTDMGYMWCVKIIPLNTLINYFPEKKSELLNLAEDMADLQEDLINEGMNDELAQTGILGRDGSFSLAHNLNQSSGEREGVRVYEIWYKQNERVKVLRGEGSYNGEVLDLKNPDHVTLINHYGYRAVEIVREQMYCALYTDDTVLYRQRSPYKHNRFPFVRRYAYLTDKKGEPYGVIRSIRDPQSDLNVRRNRALFLMSTARVVMDKGAVDNVEALADELQRYDGIIEKNPNTHLEIHEGTKLASTHLDVGEQNSSYIRQISGVTGENRGMDTNATSGIAIQARQEQGTIITTVLSDMHSLARKIEGELVLSLIEQFMDKPMQFRITADNLKDKMEFVRINEDGKPETDITRTQADFVVAERDYRTTMRQALSEQLISVAGTIAQHTGNPKLAVAMLTSAIELQDLPDKDRLVSALRQEAGMPPLTETEEERLQREEQERQALEKQQQEQEELKQLEIRQQMAKISQQEAAAQKIASDTKRAEEMQQITMLKDKLEVLKSGVSTAAEAVQVNGILPIVDQLIEHVDSILNVSPAEVQKIPQPPAEMQNQSYQP</sequence>
<reference evidence="2" key="1">
    <citation type="submission" date="2020-12" db="EMBL/GenBank/DDBJ databases">
        <authorList>
            <consortium name="Clinical and Environmental Microbiology Branch: Whole genome sequencing antimicrobial resistance pathogens in the healthcare setting"/>
        </authorList>
    </citation>
    <scope>NUCLEOTIDE SEQUENCE</scope>
    <source>
        <strain evidence="2">2018HL-00813</strain>
    </source>
</reference>
<accession>A0A9P2LD27</accession>
<evidence type="ECO:0000313" key="2">
    <source>
        <dbReference type="EMBL" id="EGY2378204.1"/>
    </source>
</evidence>
<name>A0A9P2LD27_ACIBA</name>
<evidence type="ECO:0000256" key="1">
    <source>
        <dbReference type="SAM" id="MobiDB-lite"/>
    </source>
</evidence>
<dbReference type="RefSeq" id="WP_001288387.1">
    <property type="nucleotide sequence ID" value="NZ_CACSGU010000031.1"/>
</dbReference>